<evidence type="ECO:0000256" key="5">
    <source>
        <dbReference type="ARBA" id="ARBA00023136"/>
    </source>
</evidence>
<name>A0ABN6E0D3_9BACT</name>
<feature type="domain" description="NADH:quinone oxidoreductase/Mrp antiporter transmembrane" evidence="8">
    <location>
        <begin position="130"/>
        <end position="408"/>
    </location>
</feature>
<feature type="transmembrane region" description="Helical" evidence="7">
    <location>
        <begin position="418"/>
        <end position="440"/>
    </location>
</feature>
<evidence type="ECO:0000256" key="7">
    <source>
        <dbReference type="SAM" id="Phobius"/>
    </source>
</evidence>
<feature type="transmembrane region" description="Helical" evidence="7">
    <location>
        <begin position="86"/>
        <end position="105"/>
    </location>
</feature>
<dbReference type="RefSeq" id="WP_221249092.1">
    <property type="nucleotide sequence ID" value="NZ_AP024355.1"/>
</dbReference>
<reference evidence="9 10" key="2">
    <citation type="journal article" date="2021" name="Int. J. Syst. Evol. Microbiol.">
        <title>Isolation and Polyphasic Characterization of Desulfuromonas versatilis sp. Nov., an Electrogenic Bacteria Capable of Versatile Metabolism Isolated from a Graphene Oxide-Reducing Enrichment Culture.</title>
        <authorList>
            <person name="Xie L."/>
            <person name="Yoshida N."/>
            <person name="Ishii S."/>
            <person name="Meng L."/>
        </authorList>
    </citation>
    <scope>NUCLEOTIDE SEQUENCE [LARGE SCALE GENOMIC DNA]</scope>
    <source>
        <strain evidence="9 10">NIT-T3</strain>
    </source>
</reference>
<feature type="transmembrane region" description="Helical" evidence="7">
    <location>
        <begin position="112"/>
        <end position="129"/>
    </location>
</feature>
<evidence type="ECO:0000259" key="8">
    <source>
        <dbReference type="Pfam" id="PF00361"/>
    </source>
</evidence>
<dbReference type="PRINTS" id="PR01437">
    <property type="entry name" value="NUOXDRDTASE4"/>
</dbReference>
<feature type="transmembrane region" description="Helical" evidence="7">
    <location>
        <begin position="135"/>
        <end position="154"/>
    </location>
</feature>
<feature type="transmembrane region" description="Helical" evidence="7">
    <location>
        <begin position="274"/>
        <end position="298"/>
    </location>
</feature>
<evidence type="ECO:0000256" key="6">
    <source>
        <dbReference type="RuleBase" id="RU000320"/>
    </source>
</evidence>
<accession>A0ABN6E0D3</accession>
<evidence type="ECO:0000313" key="9">
    <source>
        <dbReference type="EMBL" id="BCR05684.1"/>
    </source>
</evidence>
<dbReference type="PANTHER" id="PTHR43507:SF1">
    <property type="entry name" value="NADH-UBIQUINONE OXIDOREDUCTASE CHAIN 4"/>
    <property type="match status" value="1"/>
</dbReference>
<reference evidence="9 10" key="1">
    <citation type="journal article" date="2016" name="C (Basel)">
        <title>Selective Growth of and Electricity Production by Marine Exoelectrogenic Bacteria in Self-Aggregated Hydrogel of Microbially Reduced Graphene Oxide.</title>
        <authorList>
            <person name="Yoshida N."/>
            <person name="Goto Y."/>
            <person name="Miyata Y."/>
        </authorList>
    </citation>
    <scope>NUCLEOTIDE SEQUENCE [LARGE SCALE GENOMIC DNA]</scope>
    <source>
        <strain evidence="9 10">NIT-T3</strain>
    </source>
</reference>
<feature type="transmembrane region" description="Helical" evidence="7">
    <location>
        <begin position="337"/>
        <end position="354"/>
    </location>
</feature>
<comment type="subcellular location">
    <subcellularLocation>
        <location evidence="1">Endomembrane system</location>
        <topology evidence="1">Multi-pass membrane protein</topology>
    </subcellularLocation>
    <subcellularLocation>
        <location evidence="6">Membrane</location>
        <topology evidence="6">Multi-pass membrane protein</topology>
    </subcellularLocation>
</comment>
<dbReference type="InterPro" id="IPR001750">
    <property type="entry name" value="ND/Mrp_TM"/>
</dbReference>
<evidence type="ECO:0000256" key="4">
    <source>
        <dbReference type="ARBA" id="ARBA00022989"/>
    </source>
</evidence>
<keyword evidence="10" id="KW-1185">Reference proteome</keyword>
<evidence type="ECO:0000256" key="2">
    <source>
        <dbReference type="ARBA" id="ARBA00009025"/>
    </source>
</evidence>
<keyword evidence="5 7" id="KW-0472">Membrane</keyword>
<dbReference type="InterPro" id="IPR003918">
    <property type="entry name" value="NADH_UbQ_OxRdtase"/>
</dbReference>
<feature type="transmembrane region" description="Helical" evidence="7">
    <location>
        <begin position="246"/>
        <end position="268"/>
    </location>
</feature>
<dbReference type="InterPro" id="IPR010227">
    <property type="entry name" value="NADH_Q_OxRdtase_chainM/4"/>
</dbReference>
<dbReference type="EMBL" id="AP024355">
    <property type="protein sequence ID" value="BCR05684.1"/>
    <property type="molecule type" value="Genomic_DNA"/>
</dbReference>
<feature type="transmembrane region" description="Helical" evidence="7">
    <location>
        <begin position="465"/>
        <end position="487"/>
    </location>
</feature>
<feature type="transmembrane region" description="Helical" evidence="7">
    <location>
        <begin position="35"/>
        <end position="57"/>
    </location>
</feature>
<evidence type="ECO:0000313" key="10">
    <source>
        <dbReference type="Proteomes" id="UP001319827"/>
    </source>
</evidence>
<feature type="transmembrane region" description="Helical" evidence="7">
    <location>
        <begin position="375"/>
        <end position="406"/>
    </location>
</feature>
<organism evidence="9 10">
    <name type="scientific">Desulfuromonas versatilis</name>
    <dbReference type="NCBI Taxonomy" id="2802975"/>
    <lineage>
        <taxon>Bacteria</taxon>
        <taxon>Pseudomonadati</taxon>
        <taxon>Thermodesulfobacteriota</taxon>
        <taxon>Desulfuromonadia</taxon>
        <taxon>Desulfuromonadales</taxon>
        <taxon>Desulfuromonadaceae</taxon>
        <taxon>Desulfuromonas</taxon>
    </lineage>
</organism>
<feature type="transmembrane region" description="Helical" evidence="7">
    <location>
        <begin position="206"/>
        <end position="225"/>
    </location>
</feature>
<dbReference type="Proteomes" id="UP001319827">
    <property type="component" value="Chromosome"/>
</dbReference>
<evidence type="ECO:0000256" key="1">
    <source>
        <dbReference type="ARBA" id="ARBA00004127"/>
    </source>
</evidence>
<keyword evidence="4 7" id="KW-1133">Transmembrane helix</keyword>
<protein>
    <submittedName>
        <fullName evidence="9">NADH:ubiquinone oxidoreductase subunit M</fullName>
    </submittedName>
</protein>
<feature type="transmembrane region" description="Helical" evidence="7">
    <location>
        <begin position="305"/>
        <end position="325"/>
    </location>
</feature>
<dbReference type="NCBIfam" id="TIGR01972">
    <property type="entry name" value="NDH_I_M"/>
    <property type="match status" value="1"/>
</dbReference>
<keyword evidence="3 6" id="KW-0812">Transmembrane</keyword>
<evidence type="ECO:0000256" key="3">
    <source>
        <dbReference type="ARBA" id="ARBA00022692"/>
    </source>
</evidence>
<dbReference type="Pfam" id="PF00361">
    <property type="entry name" value="Proton_antipo_M"/>
    <property type="match status" value="1"/>
</dbReference>
<feature type="transmembrane region" description="Helical" evidence="7">
    <location>
        <begin position="166"/>
        <end position="186"/>
    </location>
</feature>
<proteinExistence type="inferred from homology"/>
<dbReference type="PANTHER" id="PTHR43507">
    <property type="entry name" value="NADH-UBIQUINONE OXIDOREDUCTASE CHAIN 4"/>
    <property type="match status" value="1"/>
</dbReference>
<comment type="similarity">
    <text evidence="2">Belongs to the complex I subunit 4 family.</text>
</comment>
<gene>
    <name evidence="9" type="primary">nuoM-1_1</name>
    <name evidence="9" type="ORF">DESUT3_27530</name>
</gene>
<sequence length="554" mass="58148">MFDATLLLLICLLPLAGALLVSVLGARSAGMARAAALVTMLAVLALAAHIFVGYAAARSGAFDLNLPWIAELGVHLHLAVDGLNLYLLLLTALLFPVALGCAWPSAEARRPLFLALLLLLEAGLLGTFLSQNLMFFFVCWEAVLIPMFVLILVFGGAKSREAAQAFFLYTLAGSVLLLAAVILLGVQCWQQTGSWSFELATLLDLQLGWGTQLFVFAAIVLACAIKCPLVPFHSWLPLTYAEAPPAGTALMAGALSKMGAFALLKLAIPLCPQAAAALAPWLIALAVFSILYGAVLALRQADFKLLVAYSSLSHMGYIVLGIFSFQQSALHGALLQTFSHGLAVAGLFLALGLLEQRRGAAYRQLTALATLAPRLAVVLMLFVLTSVALPLTSGFTGEFMILFGAFQQALAGWKAELGVLPLAAVILACSGMVLGAGYMLRFARTLLFGQAPEGSALPDLGGREALAFLPLLLLILAIGIAPAPFMARVQPDVAAVTARAAVPPFEKGGPGGISLRPAEANPPQSPFAKGGLEQLAAILGMSFPRQDNGESHAR</sequence>